<dbReference type="InterPro" id="IPR021139">
    <property type="entry name" value="NYN"/>
</dbReference>
<name>A0A565BVN1_9BRAS</name>
<dbReference type="Pfam" id="PF01936">
    <property type="entry name" value="NYN"/>
    <property type="match status" value="1"/>
</dbReference>
<dbReference type="GO" id="GO:0004540">
    <property type="term" value="F:RNA nuclease activity"/>
    <property type="evidence" value="ECO:0007669"/>
    <property type="project" value="InterPro"/>
</dbReference>
<dbReference type="EMBL" id="CABITT030000005">
    <property type="protein sequence ID" value="VVB05421.1"/>
    <property type="molecule type" value="Genomic_DNA"/>
</dbReference>
<feature type="domain" description="NYN" evidence="1">
    <location>
        <begin position="27"/>
        <end position="140"/>
    </location>
</feature>
<evidence type="ECO:0000259" key="1">
    <source>
        <dbReference type="Pfam" id="PF01936"/>
    </source>
</evidence>
<accession>A0A565BVN1</accession>
<protein>
    <recommendedName>
        <fullName evidence="1">NYN domain-containing protein</fullName>
    </recommendedName>
</protein>
<gene>
    <name evidence="2" type="ORF">ANE_LOCUS15865</name>
</gene>
<comment type="caution">
    <text evidence="2">The sequence shown here is derived from an EMBL/GenBank/DDBJ whole genome shotgun (WGS) entry which is preliminary data.</text>
</comment>
<dbReference type="GO" id="GO:0010468">
    <property type="term" value="P:regulation of gene expression"/>
    <property type="evidence" value="ECO:0007669"/>
    <property type="project" value="InterPro"/>
</dbReference>
<sequence>MNSLLEPEPVPVPDEPVPLVKYEKGNTGVFWNVEDYPIDDRLDSESLYQKMKEDLRKEGYLGDLSIHLFFCKDRIPARYLGDEQIKIHVIPDKVKKSARQYAMAVHVLLWAARHRPRSSNILLLSKNLEEISVCDFESLYNQDYGVVISDPDPRWYLPLESSTLLFPSLLTLENLKRKPEEEENLQSKRRSITLAG</sequence>
<dbReference type="Proteomes" id="UP000489600">
    <property type="component" value="Unassembled WGS sequence"/>
</dbReference>
<dbReference type="AlphaFoldDB" id="A0A565BVN1"/>
<reference evidence="2" key="1">
    <citation type="submission" date="2019-07" db="EMBL/GenBank/DDBJ databases">
        <authorList>
            <person name="Dittberner H."/>
        </authorList>
    </citation>
    <scope>NUCLEOTIDE SEQUENCE [LARGE SCALE GENOMIC DNA]</scope>
</reference>
<dbReference type="OrthoDB" id="1090956at2759"/>
<dbReference type="GO" id="GO:0005777">
    <property type="term" value="C:peroxisome"/>
    <property type="evidence" value="ECO:0007669"/>
    <property type="project" value="InterPro"/>
</dbReference>
<evidence type="ECO:0000313" key="2">
    <source>
        <dbReference type="EMBL" id="VVB05421.1"/>
    </source>
</evidence>
<dbReference type="PANTHER" id="PTHR14379">
    <property type="entry name" value="LIMKAIN B LKAP"/>
    <property type="match status" value="1"/>
</dbReference>
<proteinExistence type="predicted"/>
<dbReference type="PANTHER" id="PTHR14379:SF3">
    <property type="entry name" value="MEIOSIS REGULATOR AND MRNA STABILITY FACTOR 1"/>
    <property type="match status" value="1"/>
</dbReference>
<dbReference type="InterPro" id="IPR024768">
    <property type="entry name" value="Marf1"/>
</dbReference>
<keyword evidence="3" id="KW-1185">Reference proteome</keyword>
<organism evidence="2 3">
    <name type="scientific">Arabis nemorensis</name>
    <dbReference type="NCBI Taxonomy" id="586526"/>
    <lineage>
        <taxon>Eukaryota</taxon>
        <taxon>Viridiplantae</taxon>
        <taxon>Streptophyta</taxon>
        <taxon>Embryophyta</taxon>
        <taxon>Tracheophyta</taxon>
        <taxon>Spermatophyta</taxon>
        <taxon>Magnoliopsida</taxon>
        <taxon>eudicotyledons</taxon>
        <taxon>Gunneridae</taxon>
        <taxon>Pentapetalae</taxon>
        <taxon>rosids</taxon>
        <taxon>malvids</taxon>
        <taxon>Brassicales</taxon>
        <taxon>Brassicaceae</taxon>
        <taxon>Arabideae</taxon>
        <taxon>Arabis</taxon>
    </lineage>
</organism>
<evidence type="ECO:0000313" key="3">
    <source>
        <dbReference type="Proteomes" id="UP000489600"/>
    </source>
</evidence>